<dbReference type="AlphaFoldDB" id="A0AAV8U6I7"/>
<keyword evidence="2" id="KW-1185">Reference proteome</keyword>
<protein>
    <submittedName>
        <fullName evidence="1">Uncharacterized protein</fullName>
    </submittedName>
</protein>
<dbReference type="EMBL" id="JAIWQS010000001">
    <property type="protein sequence ID" value="KAJ8774926.1"/>
    <property type="molecule type" value="Genomic_DNA"/>
</dbReference>
<dbReference type="Proteomes" id="UP001159364">
    <property type="component" value="Linkage Group LG01"/>
</dbReference>
<proteinExistence type="predicted"/>
<organism evidence="1 2">
    <name type="scientific">Erythroxylum novogranatense</name>
    <dbReference type="NCBI Taxonomy" id="1862640"/>
    <lineage>
        <taxon>Eukaryota</taxon>
        <taxon>Viridiplantae</taxon>
        <taxon>Streptophyta</taxon>
        <taxon>Embryophyta</taxon>
        <taxon>Tracheophyta</taxon>
        <taxon>Spermatophyta</taxon>
        <taxon>Magnoliopsida</taxon>
        <taxon>eudicotyledons</taxon>
        <taxon>Gunneridae</taxon>
        <taxon>Pentapetalae</taxon>
        <taxon>rosids</taxon>
        <taxon>fabids</taxon>
        <taxon>Malpighiales</taxon>
        <taxon>Erythroxylaceae</taxon>
        <taxon>Erythroxylum</taxon>
    </lineage>
</organism>
<evidence type="ECO:0000313" key="1">
    <source>
        <dbReference type="EMBL" id="KAJ8774926.1"/>
    </source>
</evidence>
<accession>A0AAV8U6I7</accession>
<evidence type="ECO:0000313" key="2">
    <source>
        <dbReference type="Proteomes" id="UP001159364"/>
    </source>
</evidence>
<sequence>MTIGSDSNGLGDGVQEARAPVLAHKALQHLEQQIENRFRRFEERLEEIVECLDALGIDTHKSVNELETCVYGSWMEAAYVCGRFLRIS</sequence>
<name>A0AAV8U6I7_9ROSI</name>
<gene>
    <name evidence="1" type="ORF">K2173_019930</name>
</gene>
<comment type="caution">
    <text evidence="1">The sequence shown here is derived from an EMBL/GenBank/DDBJ whole genome shotgun (WGS) entry which is preliminary data.</text>
</comment>
<reference evidence="1 2" key="1">
    <citation type="submission" date="2021-09" db="EMBL/GenBank/DDBJ databases">
        <title>Genomic insights and catalytic innovation underlie evolution of tropane alkaloids biosynthesis.</title>
        <authorList>
            <person name="Wang Y.-J."/>
            <person name="Tian T."/>
            <person name="Huang J.-P."/>
            <person name="Huang S.-X."/>
        </authorList>
    </citation>
    <scope>NUCLEOTIDE SEQUENCE [LARGE SCALE GENOMIC DNA]</scope>
    <source>
        <strain evidence="1">KIB-2018</strain>
        <tissue evidence="1">Leaf</tissue>
    </source>
</reference>